<dbReference type="Pfam" id="PF00155">
    <property type="entry name" value="Aminotran_1_2"/>
    <property type="match status" value="1"/>
</dbReference>
<dbReference type="Proteomes" id="UP000298021">
    <property type="component" value="Unassembled WGS sequence"/>
</dbReference>
<reference evidence="7 8" key="1">
    <citation type="submission" date="2018-10" db="EMBL/GenBank/DDBJ databases">
        <title>Lactobacillus sp. R7 and Lactobacillus sp. R19 isolated from fermented mustard green product of Taiwan.</title>
        <authorList>
            <person name="Lin S.-T."/>
        </authorList>
    </citation>
    <scope>NUCLEOTIDE SEQUENCE [LARGE SCALE GENOMIC DNA]</scope>
    <source>
        <strain evidence="7 8">BCRC 81127</strain>
    </source>
</reference>
<dbReference type="EC" id="4.4.1.13" evidence="2"/>
<dbReference type="NCBIfam" id="TIGR04350">
    <property type="entry name" value="C_S_lyase_PatB"/>
    <property type="match status" value="1"/>
</dbReference>
<evidence type="ECO:0000256" key="4">
    <source>
        <dbReference type="ARBA" id="ARBA00023239"/>
    </source>
</evidence>
<dbReference type="InterPro" id="IPR015422">
    <property type="entry name" value="PyrdxlP-dep_Trfase_small"/>
</dbReference>
<dbReference type="RefSeq" id="WP_135374622.1">
    <property type="nucleotide sequence ID" value="NZ_RKLY01000049.1"/>
</dbReference>
<dbReference type="GO" id="GO:0030170">
    <property type="term" value="F:pyridoxal phosphate binding"/>
    <property type="evidence" value="ECO:0007669"/>
    <property type="project" value="InterPro"/>
</dbReference>
<keyword evidence="3" id="KW-0663">Pyridoxal phosphate</keyword>
<organism evidence="7 8">
    <name type="scientific">Companilactobacillus suantsaicola</name>
    <dbReference type="NCBI Taxonomy" id="2487723"/>
    <lineage>
        <taxon>Bacteria</taxon>
        <taxon>Bacillati</taxon>
        <taxon>Bacillota</taxon>
        <taxon>Bacilli</taxon>
        <taxon>Lactobacillales</taxon>
        <taxon>Lactobacillaceae</taxon>
        <taxon>Companilactobacillus</taxon>
    </lineage>
</organism>
<keyword evidence="4" id="KW-0456">Lyase</keyword>
<evidence type="ECO:0000256" key="2">
    <source>
        <dbReference type="ARBA" id="ARBA00012224"/>
    </source>
</evidence>
<proteinExistence type="inferred from homology"/>
<dbReference type="InterPro" id="IPR027619">
    <property type="entry name" value="C-S_lyase_PatB-like"/>
</dbReference>
<dbReference type="Gene3D" id="3.90.1150.10">
    <property type="entry name" value="Aspartate Aminotransferase, domain 1"/>
    <property type="match status" value="1"/>
</dbReference>
<evidence type="ECO:0000313" key="8">
    <source>
        <dbReference type="Proteomes" id="UP000298021"/>
    </source>
</evidence>
<dbReference type="InterPro" id="IPR015424">
    <property type="entry name" value="PyrdxlP-dep_Trfase"/>
</dbReference>
<comment type="caution">
    <text evidence="7">The sequence shown here is derived from an EMBL/GenBank/DDBJ whole genome shotgun (WGS) entry which is preliminary data.</text>
</comment>
<dbReference type="CDD" id="cd00609">
    <property type="entry name" value="AAT_like"/>
    <property type="match status" value="1"/>
</dbReference>
<evidence type="ECO:0000256" key="1">
    <source>
        <dbReference type="ARBA" id="ARBA00001933"/>
    </source>
</evidence>
<keyword evidence="8" id="KW-1185">Reference proteome</keyword>
<gene>
    <name evidence="7" type="ORF">EGT49_12170</name>
</gene>
<accession>A0A4Z0JED6</accession>
<dbReference type="OrthoDB" id="9802872at2"/>
<comment type="similarity">
    <text evidence="5">Belongs to the class-II pyridoxal-phosphate-dependent aminotransferase family. MalY/PatB cystathionine beta-lyase subfamily.</text>
</comment>
<feature type="domain" description="Aminotransferase class I/classII large" evidence="6">
    <location>
        <begin position="32"/>
        <end position="378"/>
    </location>
</feature>
<evidence type="ECO:0000259" key="6">
    <source>
        <dbReference type="Pfam" id="PF00155"/>
    </source>
</evidence>
<evidence type="ECO:0000256" key="5">
    <source>
        <dbReference type="ARBA" id="ARBA00037974"/>
    </source>
</evidence>
<keyword evidence="7" id="KW-0808">Transferase</keyword>
<dbReference type="Gene3D" id="3.40.640.10">
    <property type="entry name" value="Type I PLP-dependent aspartate aminotransferase-like (Major domain)"/>
    <property type="match status" value="1"/>
</dbReference>
<dbReference type="PANTHER" id="PTHR43525">
    <property type="entry name" value="PROTEIN MALY"/>
    <property type="match status" value="1"/>
</dbReference>
<dbReference type="InterPro" id="IPR051798">
    <property type="entry name" value="Class-II_PLP-Dep_Aminotrans"/>
</dbReference>
<dbReference type="InterPro" id="IPR015421">
    <property type="entry name" value="PyrdxlP-dep_Trfase_major"/>
</dbReference>
<comment type="cofactor">
    <cofactor evidence="1">
        <name>pyridoxal 5'-phosphate</name>
        <dbReference type="ChEBI" id="CHEBI:597326"/>
    </cofactor>
</comment>
<dbReference type="GO" id="GO:0008483">
    <property type="term" value="F:transaminase activity"/>
    <property type="evidence" value="ECO:0007669"/>
    <property type="project" value="UniProtKB-KW"/>
</dbReference>
<evidence type="ECO:0000256" key="3">
    <source>
        <dbReference type="ARBA" id="ARBA00022898"/>
    </source>
</evidence>
<dbReference type="SUPFAM" id="SSF53383">
    <property type="entry name" value="PLP-dependent transferases"/>
    <property type="match status" value="1"/>
</dbReference>
<dbReference type="PANTHER" id="PTHR43525:SF1">
    <property type="entry name" value="PROTEIN MALY"/>
    <property type="match status" value="1"/>
</dbReference>
<dbReference type="InterPro" id="IPR004839">
    <property type="entry name" value="Aminotransferase_I/II_large"/>
</dbReference>
<evidence type="ECO:0000313" key="7">
    <source>
        <dbReference type="EMBL" id="TGD21009.1"/>
    </source>
</evidence>
<keyword evidence="7" id="KW-0032">Aminotransferase</keyword>
<name>A0A4Z0JED6_9LACO</name>
<protein>
    <recommendedName>
        <fullName evidence="2">cysteine-S-conjugate beta-lyase</fullName>
        <ecNumber evidence="2">4.4.1.13</ecNumber>
    </recommendedName>
</protein>
<dbReference type="EMBL" id="RKLY01000049">
    <property type="protein sequence ID" value="TGD21009.1"/>
    <property type="molecule type" value="Genomic_DNA"/>
</dbReference>
<dbReference type="GO" id="GO:0047804">
    <property type="term" value="F:cysteine-S-conjugate beta-lyase activity"/>
    <property type="evidence" value="ECO:0007669"/>
    <property type="project" value="UniProtKB-EC"/>
</dbReference>
<dbReference type="AlphaFoldDB" id="A0A4Z0JED6"/>
<sequence length="388" mass="44163">MSFDFDKINDRRHSNSSKWNVGENELPMWVADMDFQTVPEVLTAMKKDVEHGIFGYQYVPEEYYQAVAGWYKREHNFEPKLDWLVFSNGVMPSIGSILRHVTDFGDNVLLQEPNYNSFYKAINNNGHHILNSELDYHDGKYSINWQDLEEKMADSRTTSMIVCNPHNPTGYIWTRDELTKIGTLAKKHDVLIISDEIHGDIMMPGHDYTPFASLDSEIAENSISLVSPSKTFNLAILHASTLIIPNAHIRQRVEQGIASDGLNEPGAMAISGSIAAYTKGFDWLDELKKYVAGNREYLEKFVSENIPEIKVLPAQATYLAWIDCVALTDESDEFNQFLRDETGLYLAEGTKYKGNGNCFLRMNLATPRSNVEDAVKRLKVGIEKFKNR</sequence>